<proteinExistence type="predicted"/>
<dbReference type="AlphaFoldDB" id="A0A8K0GUC8"/>
<dbReference type="Proteomes" id="UP000796880">
    <property type="component" value="Unassembled WGS sequence"/>
</dbReference>
<dbReference type="EMBL" id="VOIH02000009">
    <property type="protein sequence ID" value="KAF3437876.1"/>
    <property type="molecule type" value="Genomic_DNA"/>
</dbReference>
<gene>
    <name evidence="2" type="ORF">FNV43_RR20632</name>
</gene>
<dbReference type="NCBIfam" id="TIGR01571">
    <property type="entry name" value="A_thal_Cys_rich"/>
    <property type="match status" value="1"/>
</dbReference>
<evidence type="ECO:0000313" key="3">
    <source>
        <dbReference type="Proteomes" id="UP000796880"/>
    </source>
</evidence>
<comment type="caution">
    <text evidence="2">The sequence shown here is derived from an EMBL/GenBank/DDBJ whole genome shotgun (WGS) entry which is preliminary data.</text>
</comment>
<reference evidence="2" key="1">
    <citation type="submission" date="2020-03" db="EMBL/GenBank/DDBJ databases">
        <title>A high-quality chromosome-level genome assembly of a woody plant with both climbing and erect habits, Rhamnella rubrinervis.</title>
        <authorList>
            <person name="Lu Z."/>
            <person name="Yang Y."/>
            <person name="Zhu X."/>
            <person name="Sun Y."/>
        </authorList>
    </citation>
    <scope>NUCLEOTIDE SEQUENCE</scope>
    <source>
        <strain evidence="2">BYM</strain>
        <tissue evidence="2">Leaf</tissue>
    </source>
</reference>
<feature type="region of interest" description="Disordered" evidence="1">
    <location>
        <begin position="1"/>
        <end position="21"/>
    </location>
</feature>
<dbReference type="PANTHER" id="PTHR15907">
    <property type="entry name" value="DUF614 FAMILY PROTEIN-RELATED"/>
    <property type="match status" value="1"/>
</dbReference>
<protein>
    <submittedName>
        <fullName evidence="2">Uncharacterized protein</fullName>
    </submittedName>
</protein>
<dbReference type="Pfam" id="PF04749">
    <property type="entry name" value="PLAC8"/>
    <property type="match status" value="1"/>
</dbReference>
<accession>A0A8K0GUC8</accession>
<dbReference type="InterPro" id="IPR006461">
    <property type="entry name" value="PLAC_motif_containing"/>
</dbReference>
<name>A0A8K0GUC8_9ROSA</name>
<keyword evidence="3" id="KW-1185">Reference proteome</keyword>
<sequence length="104" mass="11505">MDPNGADPKLATHGYGSQLPPPGQWTTGLFNCLEDPSNCFLTWCFPFVTFGQRAEVLSQGHTQVDIDAYVDHYRKAQLHGSGRMRSGPKGPNRLYRIREAVGVA</sequence>
<evidence type="ECO:0000256" key="1">
    <source>
        <dbReference type="SAM" id="MobiDB-lite"/>
    </source>
</evidence>
<evidence type="ECO:0000313" key="2">
    <source>
        <dbReference type="EMBL" id="KAF3437876.1"/>
    </source>
</evidence>
<dbReference type="OrthoDB" id="1045822at2759"/>
<organism evidence="2 3">
    <name type="scientific">Rhamnella rubrinervis</name>
    <dbReference type="NCBI Taxonomy" id="2594499"/>
    <lineage>
        <taxon>Eukaryota</taxon>
        <taxon>Viridiplantae</taxon>
        <taxon>Streptophyta</taxon>
        <taxon>Embryophyta</taxon>
        <taxon>Tracheophyta</taxon>
        <taxon>Spermatophyta</taxon>
        <taxon>Magnoliopsida</taxon>
        <taxon>eudicotyledons</taxon>
        <taxon>Gunneridae</taxon>
        <taxon>Pentapetalae</taxon>
        <taxon>rosids</taxon>
        <taxon>fabids</taxon>
        <taxon>Rosales</taxon>
        <taxon>Rhamnaceae</taxon>
        <taxon>rhamnoid group</taxon>
        <taxon>Rhamneae</taxon>
        <taxon>Rhamnella</taxon>
    </lineage>
</organism>